<accession>A0ABQ6Z1U6</accession>
<name>A0ABQ6Z1U6_9ENTE</name>
<dbReference type="RefSeq" id="WP_161901300.1">
    <property type="nucleotide sequence ID" value="NZ_MAEL01000017.1"/>
</dbReference>
<dbReference type="PROSITE" id="PS51904">
    <property type="entry name" value="GLYCOSYL_HYDROL_F25_2"/>
    <property type="match status" value="1"/>
</dbReference>
<keyword evidence="3" id="KW-1185">Reference proteome</keyword>
<reference evidence="2 3" key="1">
    <citation type="submission" date="2016-06" db="EMBL/GenBank/DDBJ databases">
        <title>Four novel species of enterococci isolated from chicken manure.</title>
        <authorList>
            <person name="Van Tyne D."/>
        </authorList>
    </citation>
    <scope>NUCLEOTIDE SEQUENCE [LARGE SCALE GENOMIC DNA]</scope>
    <source>
        <strain evidence="2 3">CU12B</strain>
    </source>
</reference>
<dbReference type="InterPro" id="IPR017853">
    <property type="entry name" value="GH"/>
</dbReference>
<comment type="caution">
    <text evidence="2">The sequence shown here is derived from an EMBL/GenBank/DDBJ whole genome shotgun (WGS) entry which is preliminary data.</text>
</comment>
<dbReference type="SUPFAM" id="SSF51445">
    <property type="entry name" value="(Trans)glycosidases"/>
    <property type="match status" value="1"/>
</dbReference>
<dbReference type="PANTHER" id="PTHR34135">
    <property type="entry name" value="LYSOZYME"/>
    <property type="match status" value="1"/>
</dbReference>
<dbReference type="EMBL" id="MAEL01000017">
    <property type="protein sequence ID" value="KAF1305342.1"/>
    <property type="molecule type" value="Genomic_DNA"/>
</dbReference>
<evidence type="ECO:0000256" key="1">
    <source>
        <dbReference type="ARBA" id="ARBA00010646"/>
    </source>
</evidence>
<dbReference type="PANTHER" id="PTHR34135:SF1">
    <property type="entry name" value="GLYCOSYL HYDROLASE FAMILY 25"/>
    <property type="match status" value="1"/>
</dbReference>
<dbReference type="CDD" id="cd06523">
    <property type="entry name" value="GH25_PlyB-like"/>
    <property type="match status" value="1"/>
</dbReference>
<dbReference type="InterPro" id="IPR002053">
    <property type="entry name" value="Glyco_hydro_25"/>
</dbReference>
<dbReference type="Proteomes" id="UP000782705">
    <property type="component" value="Unassembled WGS sequence"/>
</dbReference>
<organism evidence="2 3">
    <name type="scientific">Candidatus Enterococcus willemsii</name>
    <dbReference type="NCBI Taxonomy" id="1857215"/>
    <lineage>
        <taxon>Bacteria</taxon>
        <taxon>Bacillati</taxon>
        <taxon>Bacillota</taxon>
        <taxon>Bacilli</taxon>
        <taxon>Lactobacillales</taxon>
        <taxon>Enterococcaceae</taxon>
        <taxon>Enterococcus</taxon>
    </lineage>
</organism>
<evidence type="ECO:0000313" key="3">
    <source>
        <dbReference type="Proteomes" id="UP000782705"/>
    </source>
</evidence>
<dbReference type="Gene3D" id="3.20.20.80">
    <property type="entry name" value="Glycosidases"/>
    <property type="match status" value="1"/>
</dbReference>
<dbReference type="Pfam" id="PF01183">
    <property type="entry name" value="Glyco_hydro_25"/>
    <property type="match status" value="1"/>
</dbReference>
<keyword evidence="2" id="KW-0378">Hydrolase</keyword>
<dbReference type="Gene3D" id="2.30.30.40">
    <property type="entry name" value="SH3 Domains"/>
    <property type="match status" value="1"/>
</dbReference>
<gene>
    <name evidence="2" type="ORF">BAU17_13245</name>
</gene>
<proteinExistence type="inferred from homology"/>
<sequence>MIPKPVILDISEWQAPSQINYDQLSQQIDGVIVRVQYGSLYTDKHYQTHIRAFQAHKIPVGVYAWVRGTSISDMEQEAADFYQRAKAFQPTFWWLDVEEHSMANMRAGCEAFRKKLKALGAKKVGAYIANHLYASFQLDTDKFDGIWLPTYGQNTGSYQGANPTASKKYNLHQYTSAGKLKGYAGPLDLNRLAKGDFADFFGAASKPVPKPTAFGLRFQLQTAVYLRKAPKTTAASMAILRKGDQVILKQVQSSEGYLWGEQTRQDGSSGYLALGLFNPYGTFI</sequence>
<evidence type="ECO:0000313" key="2">
    <source>
        <dbReference type="EMBL" id="KAF1305342.1"/>
    </source>
</evidence>
<dbReference type="GO" id="GO:0016787">
    <property type="term" value="F:hydrolase activity"/>
    <property type="evidence" value="ECO:0007669"/>
    <property type="project" value="UniProtKB-KW"/>
</dbReference>
<comment type="similarity">
    <text evidence="1">Belongs to the glycosyl hydrolase 25 family.</text>
</comment>
<protein>
    <submittedName>
        <fullName evidence="2">Glycoside hydrolase family 25</fullName>
    </submittedName>
</protein>